<keyword evidence="2" id="KW-1185">Reference proteome</keyword>
<proteinExistence type="predicted"/>
<evidence type="ECO:0000313" key="1">
    <source>
        <dbReference type="EMBL" id="QTD45171.1"/>
    </source>
</evidence>
<dbReference type="RefSeq" id="WP_208008923.1">
    <property type="nucleotide sequence ID" value="NZ_CP071796.1"/>
</dbReference>
<dbReference type="AlphaFoldDB" id="A0A975CG55"/>
<protein>
    <submittedName>
        <fullName evidence="1">Uncharacterized protein</fullName>
    </submittedName>
</protein>
<sequence length="181" mass="20110">MGAYMQQHDIFIGSMLDELNLRFAPSQSEYGGVGGLDEMVALQQEFEIFKKGRPLKNSIAALNLLSRNNDVKRRWLELIGNLGRHPSNLQGMDGEQAIITALVDNLRASKPLPVFFASHSMLGERDNKQVKITPRARAVHYIEQDYIVISLPMQSVQAFEAYQQQRAAAKAQAALEAASAP</sequence>
<dbReference type="KEGG" id="otd:J1M35_19465"/>
<evidence type="ECO:0000313" key="2">
    <source>
        <dbReference type="Proteomes" id="UP000663903"/>
    </source>
</evidence>
<organism evidence="1 2">
    <name type="scientific">Ottowia testudinis</name>
    <dbReference type="NCBI Taxonomy" id="2816950"/>
    <lineage>
        <taxon>Bacteria</taxon>
        <taxon>Pseudomonadati</taxon>
        <taxon>Pseudomonadota</taxon>
        <taxon>Betaproteobacteria</taxon>
        <taxon>Burkholderiales</taxon>
        <taxon>Comamonadaceae</taxon>
        <taxon>Ottowia</taxon>
    </lineage>
</organism>
<dbReference type="Proteomes" id="UP000663903">
    <property type="component" value="Chromosome"/>
</dbReference>
<dbReference type="EMBL" id="CP071796">
    <property type="protein sequence ID" value="QTD45171.1"/>
    <property type="molecule type" value="Genomic_DNA"/>
</dbReference>
<name>A0A975CG55_9BURK</name>
<reference evidence="1" key="1">
    <citation type="submission" date="2021-03" db="EMBL/GenBank/DDBJ databases">
        <title>Ottowia sp. 27C isolated from the cloaca of a Giant Asian pond turtle (Heosemys grandis).</title>
        <authorList>
            <person name="Spergser J."/>
            <person name="Busse H.-J."/>
        </authorList>
    </citation>
    <scope>NUCLEOTIDE SEQUENCE</scope>
    <source>
        <strain evidence="1">27C</strain>
    </source>
</reference>
<accession>A0A975CG55</accession>
<gene>
    <name evidence="1" type="ORF">J1M35_19465</name>
</gene>